<feature type="domain" description="DUF83" evidence="14">
    <location>
        <begin position="10"/>
        <end position="179"/>
    </location>
</feature>
<comment type="cofactor">
    <cofactor evidence="1">
        <name>[4Fe-4S] cluster</name>
        <dbReference type="ChEBI" id="CHEBI:49883"/>
    </cofactor>
</comment>
<evidence type="ECO:0000256" key="12">
    <source>
        <dbReference type="ARBA" id="ARBA00023211"/>
    </source>
</evidence>
<comment type="cofactor">
    <cofactor evidence="13">
        <name>Mg(2+)</name>
        <dbReference type="ChEBI" id="CHEBI:18420"/>
    </cofactor>
    <cofactor evidence="13">
        <name>Mn(2+)</name>
        <dbReference type="ChEBI" id="CHEBI:29035"/>
    </cofactor>
    <text evidence="13">Mg(2+) or Mn(2+) required for ssDNA cleavage activity.</text>
</comment>
<accession>D7BJF3</accession>
<dbReference type="Pfam" id="PF01930">
    <property type="entry name" value="Cas_Cas4"/>
    <property type="match status" value="1"/>
</dbReference>
<dbReference type="NCBIfam" id="TIGR00372">
    <property type="entry name" value="cas4"/>
    <property type="match status" value="1"/>
</dbReference>
<gene>
    <name evidence="15" type="ORF">Mesil_3507</name>
</gene>
<name>D7BJF3_ALLS1</name>
<organism evidence="15 16">
    <name type="scientific">Allomeiothermus silvanus (strain ATCC 700542 / DSM 9946 / NBRC 106475 / NCIMB 13440 / VI-R2)</name>
    <name type="common">Thermus silvanus</name>
    <dbReference type="NCBI Taxonomy" id="526227"/>
    <lineage>
        <taxon>Bacteria</taxon>
        <taxon>Thermotogati</taxon>
        <taxon>Deinococcota</taxon>
        <taxon>Deinococci</taxon>
        <taxon>Thermales</taxon>
        <taxon>Thermaceae</taxon>
        <taxon>Allomeiothermus</taxon>
    </lineage>
</organism>
<evidence type="ECO:0000256" key="10">
    <source>
        <dbReference type="ARBA" id="ARBA00023014"/>
    </source>
</evidence>
<comment type="similarity">
    <text evidence="2 13">Belongs to the CRISPR-associated exonuclease Cas4 family.</text>
</comment>
<dbReference type="GO" id="GO:0004527">
    <property type="term" value="F:exonuclease activity"/>
    <property type="evidence" value="ECO:0007669"/>
    <property type="project" value="UniProtKB-KW"/>
</dbReference>
<evidence type="ECO:0000256" key="7">
    <source>
        <dbReference type="ARBA" id="ARBA00022801"/>
    </source>
</evidence>
<reference evidence="15 16" key="1">
    <citation type="journal article" date="2010" name="Stand. Genomic Sci.">
        <title>Complete genome sequence of Meiothermus silvanus type strain (VI-R2).</title>
        <authorList>
            <person name="Sikorski J."/>
            <person name="Tindall B.J."/>
            <person name="Lowry S."/>
            <person name="Lucas S."/>
            <person name="Nolan M."/>
            <person name="Copeland A."/>
            <person name="Glavina Del Rio T."/>
            <person name="Tice H."/>
            <person name="Cheng J.F."/>
            <person name="Han C."/>
            <person name="Pitluck S."/>
            <person name="Liolios K."/>
            <person name="Ivanova N."/>
            <person name="Mavromatis K."/>
            <person name="Mikhailova N."/>
            <person name="Pati A."/>
            <person name="Goodwin L."/>
            <person name="Chen A."/>
            <person name="Palaniappan K."/>
            <person name="Land M."/>
            <person name="Hauser L."/>
            <person name="Chang Y.J."/>
            <person name="Jeffries C.D."/>
            <person name="Rohde M."/>
            <person name="Goker M."/>
            <person name="Woyke T."/>
            <person name="Bristow J."/>
            <person name="Eisen J.A."/>
            <person name="Markowitz V."/>
            <person name="Hugenholtz P."/>
            <person name="Kyrpides N.C."/>
            <person name="Klenk H.P."/>
            <person name="Lapidus A."/>
        </authorList>
    </citation>
    <scope>NUCLEOTIDE SEQUENCE [LARGE SCALE GENOMIC DNA]</scope>
    <source>
        <strain evidence="16">ATCC 700542 / DSM 9946 / VI-R2</strain>
        <plasmid evidence="16">Plasmid pMESIL01</plasmid>
    </source>
</reference>
<protein>
    <recommendedName>
        <fullName evidence="4 13">CRISPR-associated exonuclease Cas4</fullName>
        <ecNumber evidence="3 13">3.1.12.1</ecNumber>
    </recommendedName>
</protein>
<evidence type="ECO:0000313" key="15">
    <source>
        <dbReference type="EMBL" id="ADH65309.1"/>
    </source>
</evidence>
<evidence type="ECO:0000256" key="3">
    <source>
        <dbReference type="ARBA" id="ARBA00012768"/>
    </source>
</evidence>
<dbReference type="GO" id="GO:0051607">
    <property type="term" value="P:defense response to virus"/>
    <property type="evidence" value="ECO:0007669"/>
    <property type="project" value="UniProtKB-KW"/>
</dbReference>
<dbReference type="eggNOG" id="COG1468">
    <property type="taxonomic scope" value="Bacteria"/>
</dbReference>
<dbReference type="GO" id="GO:0051536">
    <property type="term" value="F:iron-sulfur cluster binding"/>
    <property type="evidence" value="ECO:0007669"/>
    <property type="project" value="UniProtKB-KW"/>
</dbReference>
<evidence type="ECO:0000259" key="14">
    <source>
        <dbReference type="Pfam" id="PF01930"/>
    </source>
</evidence>
<dbReference type="AlphaFoldDB" id="D7BJF3"/>
<keyword evidence="8 13" id="KW-0269">Exonuclease</keyword>
<proteinExistence type="inferred from homology"/>
<sequence>MDEAHYLPVSKVNTAVFCPRRFYLEYVLGEVHRNHHVIEGHHLHTRAYTERGERSGVWVWSDRLGLVGVVDRIEYAGGEPVLVEYKKGRAFPQANDSDAVQLAAQALCLEESRGERARRGAVYYHASRTRREVALTPELLGRAEAAVAHMRQLLRSPRPPGVAVPPSKCAGCSTREACQPELLRREGGGG</sequence>
<dbReference type="HOGENOM" id="CLU_102055_1_0_0"/>
<dbReference type="InterPro" id="IPR013343">
    <property type="entry name" value="CRISPR-assoc_prot_Cas4"/>
</dbReference>
<dbReference type="InterPro" id="IPR011604">
    <property type="entry name" value="PDDEXK-like_dom_sf"/>
</dbReference>
<evidence type="ECO:0000256" key="13">
    <source>
        <dbReference type="RuleBase" id="RU365022"/>
    </source>
</evidence>
<evidence type="ECO:0000256" key="6">
    <source>
        <dbReference type="ARBA" id="ARBA00022723"/>
    </source>
</evidence>
<keyword evidence="5 13" id="KW-0540">Nuclease</keyword>
<comment type="cofactor">
    <cofactor evidence="13">
        <name>iron-sulfur cluster</name>
        <dbReference type="ChEBI" id="CHEBI:30408"/>
    </cofactor>
</comment>
<keyword evidence="9 13" id="KW-0408">Iron</keyword>
<dbReference type="EC" id="3.1.12.1" evidence="3 13"/>
<dbReference type="InterPro" id="IPR051827">
    <property type="entry name" value="Cas4_exonuclease"/>
</dbReference>
<evidence type="ECO:0000256" key="1">
    <source>
        <dbReference type="ARBA" id="ARBA00001966"/>
    </source>
</evidence>
<keyword evidence="7 13" id="KW-0378">Hydrolase</keyword>
<evidence type="ECO:0000256" key="9">
    <source>
        <dbReference type="ARBA" id="ARBA00023004"/>
    </source>
</evidence>
<keyword evidence="15" id="KW-0614">Plasmid</keyword>
<evidence type="ECO:0000256" key="2">
    <source>
        <dbReference type="ARBA" id="ARBA00009189"/>
    </source>
</evidence>
<dbReference type="KEGG" id="msv:Mesil_3507"/>
<evidence type="ECO:0000256" key="5">
    <source>
        <dbReference type="ARBA" id="ARBA00022722"/>
    </source>
</evidence>
<geneLocation type="plasmid" evidence="15 16">
    <name>pMESIL01</name>
</geneLocation>
<evidence type="ECO:0000256" key="4">
    <source>
        <dbReference type="ARBA" id="ARBA00020049"/>
    </source>
</evidence>
<dbReference type="PANTHER" id="PTHR36531:SF6">
    <property type="entry name" value="DNA REPLICATION ATP-DEPENDENT HELICASE_NUCLEASE DNA2"/>
    <property type="match status" value="1"/>
</dbReference>
<keyword evidence="16" id="KW-1185">Reference proteome</keyword>
<dbReference type="OrthoDB" id="9781776at2"/>
<evidence type="ECO:0000313" key="16">
    <source>
        <dbReference type="Proteomes" id="UP000001916"/>
    </source>
</evidence>
<keyword evidence="11 13" id="KW-0051">Antiviral defense</keyword>
<dbReference type="EMBL" id="CP002043">
    <property type="protein sequence ID" value="ADH65309.1"/>
    <property type="molecule type" value="Genomic_DNA"/>
</dbReference>
<dbReference type="RefSeq" id="WP_013159787.1">
    <property type="nucleotide sequence ID" value="NC_014213.1"/>
</dbReference>
<dbReference type="Gene3D" id="3.90.320.10">
    <property type="match status" value="1"/>
</dbReference>
<dbReference type="PANTHER" id="PTHR36531">
    <property type="entry name" value="CRISPR-ASSOCIATED EXONUCLEASE CAS4"/>
    <property type="match status" value="1"/>
</dbReference>
<keyword evidence="12 13" id="KW-0464">Manganese</keyword>
<dbReference type="GO" id="GO:0046872">
    <property type="term" value="F:metal ion binding"/>
    <property type="evidence" value="ECO:0007669"/>
    <property type="project" value="UniProtKB-KW"/>
</dbReference>
<dbReference type="Proteomes" id="UP000001916">
    <property type="component" value="Plasmid pMESIL01"/>
</dbReference>
<keyword evidence="6 13" id="KW-0479">Metal-binding</keyword>
<dbReference type="InterPro" id="IPR022765">
    <property type="entry name" value="Dna2/Cas4_DUF83"/>
</dbReference>
<evidence type="ECO:0000256" key="11">
    <source>
        <dbReference type="ARBA" id="ARBA00023118"/>
    </source>
</evidence>
<evidence type="ECO:0000256" key="8">
    <source>
        <dbReference type="ARBA" id="ARBA00022839"/>
    </source>
</evidence>
<keyword evidence="10 13" id="KW-0411">Iron-sulfur</keyword>
<comment type="function">
    <text evidence="13">CRISPR (clustered regularly interspaced short palindromic repeat) is an adaptive immune system that provides protection against mobile genetic elements (viruses, transposable elements and conjugative plasmids). CRISPR clusters contain sequences complementary to antecedent mobile elements and target invading nucleic acids. CRISPR clusters are transcribed and processed into CRISPR RNA (crRNA).</text>
</comment>